<feature type="compositionally biased region" description="Acidic residues" evidence="7">
    <location>
        <begin position="87"/>
        <end position="103"/>
    </location>
</feature>
<evidence type="ECO:0000256" key="2">
    <source>
        <dbReference type="ARBA" id="ARBA00022540"/>
    </source>
</evidence>
<protein>
    <recommendedName>
        <fullName evidence="6">Eukaryotic translation initiation factor 2 subunit beta</fullName>
    </recommendedName>
</protein>
<evidence type="ECO:0000313" key="9">
    <source>
        <dbReference type="EnsemblPlants" id="Kaladp0008s0462.2.v1.1"/>
    </source>
</evidence>
<dbReference type="InterPro" id="IPR002735">
    <property type="entry name" value="Transl_init_fac_IF2/IF5_dom"/>
</dbReference>
<evidence type="ECO:0000256" key="1">
    <source>
        <dbReference type="ARBA" id="ARBA00010397"/>
    </source>
</evidence>
<evidence type="ECO:0000313" key="10">
    <source>
        <dbReference type="Proteomes" id="UP000594263"/>
    </source>
</evidence>
<dbReference type="InterPro" id="IPR016189">
    <property type="entry name" value="Transl_init_fac_IF2/IF5_N"/>
</dbReference>
<accession>A0A7N0RD20</accession>
<dbReference type="SUPFAM" id="SSF100966">
    <property type="entry name" value="Translation initiation factor 2 beta, aIF2beta, N-terminal domain"/>
    <property type="match status" value="1"/>
</dbReference>
<dbReference type="EnsemblPlants" id="Kaladp0008s0462.3.v1.1">
    <property type="protein sequence ID" value="Kaladp0008s0462.3.v1.1"/>
    <property type="gene ID" value="Kaladp0008s0462.v1.1"/>
</dbReference>
<reference evidence="9" key="1">
    <citation type="submission" date="2021-01" db="UniProtKB">
        <authorList>
            <consortium name="EnsemblPlants"/>
        </authorList>
    </citation>
    <scope>IDENTIFICATION</scope>
</reference>
<dbReference type="GO" id="GO:0005850">
    <property type="term" value="C:eukaryotic translation initiation factor 2 complex"/>
    <property type="evidence" value="ECO:0007669"/>
    <property type="project" value="TreeGrafter"/>
</dbReference>
<feature type="compositionally biased region" description="Polar residues" evidence="7">
    <location>
        <begin position="43"/>
        <end position="55"/>
    </location>
</feature>
<dbReference type="EnsemblPlants" id="Kaladp0008s0462.4.v1.1">
    <property type="protein sequence ID" value="Kaladp0008s0462.4.v1.1"/>
    <property type="gene ID" value="Kaladp0008s0462.v1.1"/>
</dbReference>
<dbReference type="Pfam" id="PF01873">
    <property type="entry name" value="eIF-5_eIF-2B"/>
    <property type="match status" value="1"/>
</dbReference>
<dbReference type="EnsemblPlants" id="Kaladp0008s0462.2.v1.1">
    <property type="protein sequence ID" value="Kaladp0008s0462.2.v1.1"/>
    <property type="gene ID" value="Kaladp0008s0462.v1.1"/>
</dbReference>
<keyword evidence="10" id="KW-1185">Reference proteome</keyword>
<dbReference type="GO" id="GO:0031369">
    <property type="term" value="F:translation initiation factor binding"/>
    <property type="evidence" value="ECO:0007669"/>
    <property type="project" value="TreeGrafter"/>
</dbReference>
<dbReference type="EnsemblPlants" id="Kaladp0008s0462.1.v1.1">
    <property type="protein sequence ID" value="Kaladp0008s0462.1.v1.1"/>
    <property type="gene ID" value="Kaladp0008s0462.v1.1"/>
</dbReference>
<evidence type="ECO:0000256" key="3">
    <source>
        <dbReference type="ARBA" id="ARBA00022917"/>
    </source>
</evidence>
<comment type="similarity">
    <text evidence="1">Belongs to the eIF-2-beta/eIF-5 family.</text>
</comment>
<sequence>MTKEEAPMEGEEAEAAPMEAKEDLVDIVPFDATKKKKKKKPTNVESLGESSNNVTEKMENLAIGDSADNAFSGLKKKKKKPSGADALNEEADPVDELNGETEEGERPAPTQYPWEGTERDYHYEELLSRVFNILRENNPELAGDRRRTVMRPPQVLREGTKKTVFVNFMDLCKTMHRQPEHVMNFLLAEMGTSGSLDGQQRLVVKGRFAPKNFEGILRRYINEYVICNGCKSPDTILSKENRLFFLRCEQCGSNRSVAPIKAGFVARVGRRKADA</sequence>
<dbReference type="InterPro" id="IPR016190">
    <property type="entry name" value="Transl_init_fac_IF2/IF5_Zn-bd"/>
</dbReference>
<dbReference type="GO" id="GO:0003743">
    <property type="term" value="F:translation initiation factor activity"/>
    <property type="evidence" value="ECO:0007669"/>
    <property type="project" value="UniProtKB-KW"/>
</dbReference>
<evidence type="ECO:0000256" key="4">
    <source>
        <dbReference type="ARBA" id="ARBA00054872"/>
    </source>
</evidence>
<dbReference type="AlphaFoldDB" id="A0A7N0RD20"/>
<dbReference type="SUPFAM" id="SSF75689">
    <property type="entry name" value="Zinc-binding domain of translation initiation factor 2 beta"/>
    <property type="match status" value="1"/>
</dbReference>
<dbReference type="Gramene" id="Kaladp0008s0462.3.v1.1">
    <property type="protein sequence ID" value="Kaladp0008s0462.3.v1.1"/>
    <property type="gene ID" value="Kaladp0008s0462.v1.1"/>
</dbReference>
<dbReference type="Gramene" id="Kaladp0008s0462.2.v1.1">
    <property type="protein sequence ID" value="Kaladp0008s0462.2.v1.1"/>
    <property type="gene ID" value="Kaladp0008s0462.v1.1"/>
</dbReference>
<dbReference type="Gene3D" id="3.30.30.170">
    <property type="match status" value="1"/>
</dbReference>
<dbReference type="InterPro" id="IPR045196">
    <property type="entry name" value="IF2/IF5"/>
</dbReference>
<organism evidence="9 10">
    <name type="scientific">Kalanchoe fedtschenkoi</name>
    <name type="common">Lavender scallops</name>
    <name type="synonym">South American air plant</name>
    <dbReference type="NCBI Taxonomy" id="63787"/>
    <lineage>
        <taxon>Eukaryota</taxon>
        <taxon>Viridiplantae</taxon>
        <taxon>Streptophyta</taxon>
        <taxon>Embryophyta</taxon>
        <taxon>Tracheophyta</taxon>
        <taxon>Spermatophyta</taxon>
        <taxon>Magnoliopsida</taxon>
        <taxon>eudicotyledons</taxon>
        <taxon>Gunneridae</taxon>
        <taxon>Pentapetalae</taxon>
        <taxon>Saxifragales</taxon>
        <taxon>Crassulaceae</taxon>
        <taxon>Kalanchoe</taxon>
    </lineage>
</organism>
<keyword evidence="3" id="KW-0648">Protein biosynthesis</keyword>
<dbReference type="PANTHER" id="PTHR23001">
    <property type="entry name" value="EUKARYOTIC TRANSLATION INITIATION FACTOR"/>
    <property type="match status" value="1"/>
</dbReference>
<dbReference type="FunFam" id="3.30.30.170:FF:000001">
    <property type="entry name" value="Eukaryotic translation initiation factor 2 subunit"/>
    <property type="match status" value="1"/>
</dbReference>
<evidence type="ECO:0000259" key="8">
    <source>
        <dbReference type="SMART" id="SM00653"/>
    </source>
</evidence>
<feature type="domain" description="Translation initiation factor IF2/IF5" evidence="8">
    <location>
        <begin position="145"/>
        <end position="254"/>
    </location>
</feature>
<feature type="region of interest" description="Disordered" evidence="7">
    <location>
        <begin position="1"/>
        <end position="116"/>
    </location>
</feature>
<name>A0A7N0RD20_KALFE</name>
<dbReference type="Proteomes" id="UP000594263">
    <property type="component" value="Unplaced"/>
</dbReference>
<dbReference type="OMA" id="PQCARVG"/>
<comment type="function">
    <text evidence="4">Component of the eIF2 complex that functions in the early steps of protein synthesis by forming a ternary complex with GTP and initiator tRNA. This complex binds to a 40S ribosomal subunit, followed by mRNA binding to form a 43S pre-initiation complex (43S PIC). Junction of the 60S ribosomal subunit to form the 80S initiation complex is preceded by hydrolysis of the GTP bound to eIF2 and release of an eIF2-GDP binary complex. In order for eIF2 to recycle and catalyze another round of initiation, the GDP bound to eIF2 must exchange with GTP by way of a reaction catalyzed by eIF2B.</text>
</comment>
<comment type="subunit">
    <text evidence="5">Eukaryotic translation initiation factor 2 eIF2 is a heterotrimeric complex composed of an alpha, a beta and a gamma subunit.</text>
</comment>
<dbReference type="GO" id="GO:0001731">
    <property type="term" value="P:formation of translation preinitiation complex"/>
    <property type="evidence" value="ECO:0007669"/>
    <property type="project" value="TreeGrafter"/>
</dbReference>
<dbReference type="GO" id="GO:0003729">
    <property type="term" value="F:mRNA binding"/>
    <property type="evidence" value="ECO:0007669"/>
    <property type="project" value="TreeGrafter"/>
</dbReference>
<dbReference type="Gramene" id="Kaladp0008s0462.4.v1.1">
    <property type="protein sequence ID" value="Kaladp0008s0462.4.v1.1"/>
    <property type="gene ID" value="Kaladp0008s0462.v1.1"/>
</dbReference>
<evidence type="ECO:0000256" key="7">
    <source>
        <dbReference type="SAM" id="MobiDB-lite"/>
    </source>
</evidence>
<dbReference type="SMART" id="SM00653">
    <property type="entry name" value="eIF2B_5"/>
    <property type="match status" value="1"/>
</dbReference>
<keyword evidence="2" id="KW-0396">Initiation factor</keyword>
<dbReference type="Gramene" id="Kaladp0008s0462.1.v1.1">
    <property type="protein sequence ID" value="Kaladp0008s0462.1.v1.1"/>
    <property type="gene ID" value="Kaladp0008s0462.v1.1"/>
</dbReference>
<evidence type="ECO:0000256" key="6">
    <source>
        <dbReference type="ARBA" id="ARBA00073542"/>
    </source>
</evidence>
<proteinExistence type="inferred from homology"/>
<evidence type="ECO:0000256" key="5">
    <source>
        <dbReference type="ARBA" id="ARBA00063900"/>
    </source>
</evidence>
<dbReference type="PANTHER" id="PTHR23001:SF3">
    <property type="entry name" value="EUKARYOTIC TRANSLATION INITIATION FACTOR 2 SUBUNIT 2"/>
    <property type="match status" value="1"/>
</dbReference>